<dbReference type="Gene3D" id="3.20.20.70">
    <property type="entry name" value="Aldolase class I"/>
    <property type="match status" value="1"/>
</dbReference>
<keyword evidence="4 8" id="KW-0884">PQQ biosynthesis</keyword>
<feature type="binding site" evidence="8">
    <location>
        <position position="25"/>
    </location>
    <ligand>
        <name>[4Fe-4S] cluster</name>
        <dbReference type="ChEBI" id="CHEBI:49883"/>
        <note>4Fe-4S-S-AdoMet</note>
    </ligand>
</feature>
<feature type="region of interest" description="Disordered" evidence="9">
    <location>
        <begin position="350"/>
        <end position="370"/>
    </location>
</feature>
<dbReference type="CDD" id="cd01335">
    <property type="entry name" value="Radical_SAM"/>
    <property type="match status" value="1"/>
</dbReference>
<feature type="binding site" evidence="8">
    <location>
        <position position="22"/>
    </location>
    <ligand>
        <name>[4Fe-4S] cluster</name>
        <dbReference type="ChEBI" id="CHEBI:49883"/>
        <note>4Fe-4S-S-AdoMet</note>
    </ligand>
</feature>
<dbReference type="NCBIfam" id="TIGR02109">
    <property type="entry name" value="PQQ_syn_pqqE"/>
    <property type="match status" value="1"/>
</dbReference>
<accession>A0ABQ3QWV6</accession>
<dbReference type="InterPro" id="IPR013785">
    <property type="entry name" value="Aldolase_TIM"/>
</dbReference>
<comment type="subunit">
    <text evidence="8">Interacts with PqqD. The interaction is necessary for activity of PqqE.</text>
</comment>
<keyword evidence="2 8" id="KW-0949">S-adenosyl-L-methionine</keyword>
<keyword evidence="1 8" id="KW-0004">4Fe-4S</keyword>
<dbReference type="InterPro" id="IPR006638">
    <property type="entry name" value="Elp3/MiaA/NifB-like_rSAM"/>
</dbReference>
<dbReference type="InterPro" id="IPR050377">
    <property type="entry name" value="Radical_SAM_PqqE_MftC-like"/>
</dbReference>
<comment type="function">
    <text evidence="8">Catalyzes the cross-linking of a glutamate residue and a tyrosine residue in the PqqA protein as part of the biosynthesis of pyrroloquinoline quinone (PQQ).</text>
</comment>
<keyword evidence="12" id="KW-1185">Reference proteome</keyword>
<evidence type="ECO:0000313" key="12">
    <source>
        <dbReference type="Proteomes" id="UP001050808"/>
    </source>
</evidence>
<evidence type="ECO:0000256" key="5">
    <source>
        <dbReference type="ARBA" id="ARBA00023002"/>
    </source>
</evidence>
<dbReference type="SUPFAM" id="SSF102114">
    <property type="entry name" value="Radical SAM enzymes"/>
    <property type="match status" value="1"/>
</dbReference>
<dbReference type="SFLD" id="SFLDG01386">
    <property type="entry name" value="main_SPASM_domain-containing"/>
    <property type="match status" value="1"/>
</dbReference>
<dbReference type="InterPro" id="IPR017200">
    <property type="entry name" value="PqqE-like"/>
</dbReference>
<keyword evidence="3 8" id="KW-0479">Metal-binding</keyword>
<comment type="pathway">
    <text evidence="8">Cofactor biosynthesis; pyrroloquinoline quinone biosynthesis.</text>
</comment>
<dbReference type="PANTHER" id="PTHR11228:SF7">
    <property type="entry name" value="PQQA PEPTIDE CYCLASE"/>
    <property type="match status" value="1"/>
</dbReference>
<dbReference type="EMBL" id="BNDY01000017">
    <property type="protein sequence ID" value="GHI41740.1"/>
    <property type="molecule type" value="Genomic_DNA"/>
</dbReference>
<name>A0ABQ3QWV6_9ACTN</name>
<dbReference type="SMART" id="SM00729">
    <property type="entry name" value="Elp3"/>
    <property type="match status" value="1"/>
</dbReference>
<evidence type="ECO:0000256" key="4">
    <source>
        <dbReference type="ARBA" id="ARBA00022905"/>
    </source>
</evidence>
<gene>
    <name evidence="8 11" type="primary">pqqE</name>
    <name evidence="11" type="ORF">Sviol_61480</name>
</gene>
<dbReference type="Pfam" id="PF13186">
    <property type="entry name" value="SPASM"/>
    <property type="match status" value="1"/>
</dbReference>
<dbReference type="HAMAP" id="MF_00660">
    <property type="entry name" value="PqqE"/>
    <property type="match status" value="1"/>
</dbReference>
<feature type="domain" description="Radical SAM core" evidence="10">
    <location>
        <begin position="4"/>
        <end position="220"/>
    </location>
</feature>
<dbReference type="Proteomes" id="UP001050808">
    <property type="component" value="Unassembled WGS sequence"/>
</dbReference>
<dbReference type="EC" id="1.21.98.4" evidence="8"/>
<dbReference type="PIRSF" id="PIRSF037420">
    <property type="entry name" value="PQQ_syn_pqqE"/>
    <property type="match status" value="1"/>
</dbReference>
<sequence>MTPVEPPWALLAELTHGCPLHCAYCSNPLELVRRSGELDTGSWCRVMCQAGELGVVQTHISGGEPLLRPDLPQIVAAADTAGIHTQLVTSGIGLDAARLGALVDAGLRSVQLSVQHADPQASDRIAGRRRSFADKARAAAVVREAGLPLGLNVVLHRDNLDVLDAIVGLGLDWGADRIELANTQFYGWALLNRKQLLPSRSQLTRARESVEAWKTRLAGRTELVWVVPDYFDGTAKPCMGGWGAVSLTVAPDGTALPCPAAAAMPGLDPPNVRERSLEWIWRESPAFNAYRGTGWMADPCRSCERRDIDFGGCRCQAYALTGDAARPDPACHLAPDHPLLRGIVSESALGAPSPAVPRSFRTAAGRGDRV</sequence>
<keyword evidence="6 8" id="KW-0408">Iron</keyword>
<dbReference type="InterPro" id="IPR007197">
    <property type="entry name" value="rSAM"/>
</dbReference>
<dbReference type="InterPro" id="IPR011843">
    <property type="entry name" value="PQQ_synth_PqqE_bac"/>
</dbReference>
<evidence type="ECO:0000256" key="2">
    <source>
        <dbReference type="ARBA" id="ARBA00022691"/>
    </source>
</evidence>
<dbReference type="InterPro" id="IPR023885">
    <property type="entry name" value="4Fe4S-binding_SPASM_dom"/>
</dbReference>
<dbReference type="Pfam" id="PF04055">
    <property type="entry name" value="Radical_SAM"/>
    <property type="match status" value="1"/>
</dbReference>
<dbReference type="SFLD" id="SFLDF00280">
    <property type="entry name" value="coenzyme_PQQ_synthesis_protein"/>
    <property type="match status" value="1"/>
</dbReference>
<evidence type="ECO:0000256" key="7">
    <source>
        <dbReference type="ARBA" id="ARBA00023014"/>
    </source>
</evidence>
<evidence type="ECO:0000256" key="9">
    <source>
        <dbReference type="SAM" id="MobiDB-lite"/>
    </source>
</evidence>
<keyword evidence="5 8" id="KW-0560">Oxidoreductase</keyword>
<comment type="caution">
    <text evidence="11">The sequence shown here is derived from an EMBL/GenBank/DDBJ whole genome shotgun (WGS) entry which is preliminary data.</text>
</comment>
<dbReference type="RefSeq" id="WP_189963198.1">
    <property type="nucleotide sequence ID" value="NZ_BMUA01000008.1"/>
</dbReference>
<evidence type="ECO:0000259" key="10">
    <source>
        <dbReference type="PROSITE" id="PS51918"/>
    </source>
</evidence>
<dbReference type="PROSITE" id="PS51918">
    <property type="entry name" value="RADICAL_SAM"/>
    <property type="match status" value="1"/>
</dbReference>
<proteinExistence type="inferred from homology"/>
<dbReference type="SFLD" id="SFLDS00029">
    <property type="entry name" value="Radical_SAM"/>
    <property type="match status" value="1"/>
</dbReference>
<evidence type="ECO:0000256" key="3">
    <source>
        <dbReference type="ARBA" id="ARBA00022723"/>
    </source>
</evidence>
<organism evidence="11 12">
    <name type="scientific">Streptomyces violascens</name>
    <dbReference type="NCBI Taxonomy" id="67381"/>
    <lineage>
        <taxon>Bacteria</taxon>
        <taxon>Bacillati</taxon>
        <taxon>Actinomycetota</taxon>
        <taxon>Actinomycetes</taxon>
        <taxon>Kitasatosporales</taxon>
        <taxon>Streptomycetaceae</taxon>
        <taxon>Streptomyces</taxon>
    </lineage>
</organism>
<dbReference type="NCBIfam" id="TIGR04085">
    <property type="entry name" value="rSAM_more_4Fe4S"/>
    <property type="match status" value="1"/>
</dbReference>
<feature type="binding site" evidence="8">
    <location>
        <position position="18"/>
    </location>
    <ligand>
        <name>[4Fe-4S] cluster</name>
        <dbReference type="ChEBI" id="CHEBI:49883"/>
        <note>4Fe-4S-S-AdoMet</note>
    </ligand>
</feature>
<evidence type="ECO:0000313" key="11">
    <source>
        <dbReference type="EMBL" id="GHI41740.1"/>
    </source>
</evidence>
<dbReference type="InterPro" id="IPR058240">
    <property type="entry name" value="rSAM_sf"/>
</dbReference>
<evidence type="ECO:0000256" key="6">
    <source>
        <dbReference type="ARBA" id="ARBA00023004"/>
    </source>
</evidence>
<reference evidence="11" key="1">
    <citation type="submission" date="2024-05" db="EMBL/GenBank/DDBJ databases">
        <title>Whole genome shotgun sequence of Streptomyces violascens NBRC 12920.</title>
        <authorList>
            <person name="Komaki H."/>
            <person name="Tamura T."/>
        </authorList>
    </citation>
    <scope>NUCLEOTIDE SEQUENCE</scope>
    <source>
        <strain evidence="11">NBRC 12920</strain>
    </source>
</reference>
<keyword evidence="7 8" id="KW-0411">Iron-sulfur</keyword>
<evidence type="ECO:0000256" key="1">
    <source>
        <dbReference type="ARBA" id="ARBA00022485"/>
    </source>
</evidence>
<protein>
    <recommendedName>
        <fullName evidence="8">PqqA peptide cyclase</fullName>
        <ecNumber evidence="8">1.21.98.4</ecNumber>
    </recommendedName>
    <alternativeName>
        <fullName evidence="8">Coenzyme PQQ synthesis protein E</fullName>
    </alternativeName>
</protein>
<comment type="catalytic activity">
    <reaction evidence="8">
        <text>[PQQ precursor protein] + S-adenosyl-L-methionine = E-Y cross-linked-[PQQ precursor protein] + 5'-deoxyadenosine + L-methionine + H(+)</text>
        <dbReference type="Rhea" id="RHEA:56836"/>
        <dbReference type="Rhea" id="RHEA-COMP:14800"/>
        <dbReference type="Rhea" id="RHEA-COMP:14801"/>
        <dbReference type="ChEBI" id="CHEBI:15378"/>
        <dbReference type="ChEBI" id="CHEBI:17319"/>
        <dbReference type="ChEBI" id="CHEBI:57844"/>
        <dbReference type="ChEBI" id="CHEBI:59789"/>
        <dbReference type="ChEBI" id="CHEBI:141026"/>
        <dbReference type="ChEBI" id="CHEBI:141027"/>
        <dbReference type="EC" id="1.21.98.4"/>
    </reaction>
</comment>
<dbReference type="SFLD" id="SFLDG01067">
    <property type="entry name" value="SPASM/twitch_domain_containing"/>
    <property type="match status" value="1"/>
</dbReference>
<comment type="similarity">
    <text evidence="8">Belongs to the radical SAM superfamily. PqqE family.</text>
</comment>
<comment type="cofactor">
    <cofactor evidence="8">
        <name>[4Fe-4S] cluster</name>
        <dbReference type="ChEBI" id="CHEBI:49883"/>
    </cofactor>
    <text evidence="8">Binds 1 [4Fe-4S] cluster. The cluster is coordinated with 3 cysteines and an exchangeable S-adenosyl-L-methionine.</text>
</comment>
<dbReference type="PANTHER" id="PTHR11228">
    <property type="entry name" value="RADICAL SAM DOMAIN PROTEIN"/>
    <property type="match status" value="1"/>
</dbReference>
<evidence type="ECO:0000256" key="8">
    <source>
        <dbReference type="HAMAP-Rule" id="MF_00660"/>
    </source>
</evidence>